<name>A0A084FYF4_PSEDA</name>
<keyword evidence="6" id="KW-0333">Golgi apparatus</keyword>
<dbReference type="GO" id="GO:0017119">
    <property type="term" value="C:Golgi transport complex"/>
    <property type="evidence" value="ECO:0007669"/>
    <property type="project" value="TreeGrafter"/>
</dbReference>
<evidence type="ECO:0000313" key="13">
    <source>
        <dbReference type="Proteomes" id="UP000028545"/>
    </source>
</evidence>
<feature type="region of interest" description="Disordered" evidence="9">
    <location>
        <begin position="15"/>
        <end position="109"/>
    </location>
</feature>
<feature type="domain" description="Conserved oligomeric Golgi complex subunit 3 N-terminal" evidence="10">
    <location>
        <begin position="143"/>
        <end position="287"/>
    </location>
</feature>
<dbReference type="OrthoDB" id="296793at2759"/>
<comment type="similarity">
    <text evidence="2">Belongs to the COG3 family.</text>
</comment>
<evidence type="ECO:0000256" key="9">
    <source>
        <dbReference type="SAM" id="MobiDB-lite"/>
    </source>
</evidence>
<dbReference type="HOGENOM" id="CLU_010042_0_0_1"/>
<dbReference type="PANTHER" id="PTHR13302:SF8">
    <property type="entry name" value="CONSERVED OLIGOMERIC GOLGI COMPLEX SUBUNIT 3"/>
    <property type="match status" value="1"/>
</dbReference>
<evidence type="ECO:0000256" key="4">
    <source>
        <dbReference type="ARBA" id="ARBA00022448"/>
    </source>
</evidence>
<evidence type="ECO:0000256" key="8">
    <source>
        <dbReference type="ARBA" id="ARBA00031339"/>
    </source>
</evidence>
<dbReference type="VEuPathDB" id="FungiDB:SAPIO_CDS9144"/>
<comment type="subcellular location">
    <subcellularLocation>
        <location evidence="1">Golgi apparatus membrane</location>
        <topology evidence="1">Peripheral membrane protein</topology>
    </subcellularLocation>
</comment>
<dbReference type="Proteomes" id="UP000028545">
    <property type="component" value="Unassembled WGS sequence"/>
</dbReference>
<evidence type="ECO:0000256" key="7">
    <source>
        <dbReference type="ARBA" id="ARBA00023136"/>
    </source>
</evidence>
<dbReference type="RefSeq" id="XP_016639915.1">
    <property type="nucleotide sequence ID" value="XM_016790612.1"/>
</dbReference>
<evidence type="ECO:0000256" key="5">
    <source>
        <dbReference type="ARBA" id="ARBA00022927"/>
    </source>
</evidence>
<dbReference type="GO" id="GO:0006891">
    <property type="term" value="P:intra-Golgi vesicle-mediated transport"/>
    <property type="evidence" value="ECO:0007669"/>
    <property type="project" value="TreeGrafter"/>
</dbReference>
<evidence type="ECO:0000256" key="2">
    <source>
        <dbReference type="ARBA" id="ARBA00009936"/>
    </source>
</evidence>
<feature type="compositionally biased region" description="Basic and acidic residues" evidence="9">
    <location>
        <begin position="99"/>
        <end position="109"/>
    </location>
</feature>
<evidence type="ECO:0000259" key="11">
    <source>
        <dbReference type="Pfam" id="PF20671"/>
    </source>
</evidence>
<dbReference type="PANTHER" id="PTHR13302">
    <property type="entry name" value="CONSERVED OLIGOMERIC GOLGI COMPLEX COMPONENT 3"/>
    <property type="match status" value="1"/>
</dbReference>
<dbReference type="Pfam" id="PF20671">
    <property type="entry name" value="COG3_C"/>
    <property type="match status" value="1"/>
</dbReference>
<dbReference type="GO" id="GO:0006914">
    <property type="term" value="P:autophagy"/>
    <property type="evidence" value="ECO:0007669"/>
    <property type="project" value="TreeGrafter"/>
</dbReference>
<dbReference type="InterPro" id="IPR048685">
    <property type="entry name" value="COG3_C"/>
</dbReference>
<dbReference type="GO" id="GO:0000139">
    <property type="term" value="C:Golgi membrane"/>
    <property type="evidence" value="ECO:0007669"/>
    <property type="project" value="UniProtKB-SubCell"/>
</dbReference>
<comment type="caution">
    <text evidence="12">The sequence shown here is derived from an EMBL/GenBank/DDBJ whole genome shotgun (WGS) entry which is preliminary data.</text>
</comment>
<evidence type="ECO:0000256" key="1">
    <source>
        <dbReference type="ARBA" id="ARBA00004395"/>
    </source>
</evidence>
<reference evidence="12 13" key="1">
    <citation type="journal article" date="2014" name="Genome Announc.">
        <title>Draft genome sequence of the pathogenic fungus Scedosporium apiospermum.</title>
        <authorList>
            <person name="Vandeputte P."/>
            <person name="Ghamrawi S."/>
            <person name="Rechenmann M."/>
            <person name="Iltis A."/>
            <person name="Giraud S."/>
            <person name="Fleury M."/>
            <person name="Thornton C."/>
            <person name="Delhaes L."/>
            <person name="Meyer W."/>
            <person name="Papon N."/>
            <person name="Bouchara J.P."/>
        </authorList>
    </citation>
    <scope>NUCLEOTIDE SEQUENCE [LARGE SCALE GENOMIC DNA]</scope>
    <source>
        <strain evidence="12 13">IHEM 14462</strain>
    </source>
</reference>
<dbReference type="AlphaFoldDB" id="A0A084FYF4"/>
<keyword evidence="13" id="KW-1185">Reference proteome</keyword>
<dbReference type="InterPro" id="IPR048320">
    <property type="entry name" value="COG3_N"/>
</dbReference>
<dbReference type="OMA" id="YAFTKRW"/>
<proteinExistence type="inferred from homology"/>
<dbReference type="InterPro" id="IPR007265">
    <property type="entry name" value="COG_su3"/>
</dbReference>
<feature type="compositionally biased region" description="Polar residues" evidence="9">
    <location>
        <begin position="34"/>
        <end position="44"/>
    </location>
</feature>
<feature type="domain" description="Conserved oligomeric Golgi complex subunit 3 C-terminal" evidence="11">
    <location>
        <begin position="307"/>
        <end position="620"/>
    </location>
</feature>
<gene>
    <name evidence="12" type="ORF">SAPIO_CDS9144</name>
</gene>
<protein>
    <recommendedName>
        <fullName evidence="3">Conserved oligomeric Golgi complex subunit 3</fullName>
    </recommendedName>
    <alternativeName>
        <fullName evidence="8">Component of oligomeric Golgi complex 3</fullName>
    </alternativeName>
</protein>
<dbReference type="EMBL" id="JOWA01000132">
    <property type="protein sequence ID" value="KEZ40116.1"/>
    <property type="molecule type" value="Genomic_DNA"/>
</dbReference>
<keyword evidence="5" id="KW-0653">Protein transport</keyword>
<dbReference type="GO" id="GO:0006886">
    <property type="term" value="P:intracellular protein transport"/>
    <property type="evidence" value="ECO:0007669"/>
    <property type="project" value="InterPro"/>
</dbReference>
<accession>A0A084FYF4</accession>
<keyword evidence="4" id="KW-0813">Transport</keyword>
<evidence type="ECO:0000313" key="12">
    <source>
        <dbReference type="EMBL" id="KEZ40116.1"/>
    </source>
</evidence>
<dbReference type="KEGG" id="sapo:SAPIO_CDS9144"/>
<dbReference type="Pfam" id="PF04136">
    <property type="entry name" value="COG3_N"/>
    <property type="match status" value="1"/>
</dbReference>
<dbReference type="GO" id="GO:0005801">
    <property type="term" value="C:cis-Golgi network"/>
    <property type="evidence" value="ECO:0007669"/>
    <property type="project" value="InterPro"/>
</dbReference>
<keyword evidence="7" id="KW-0472">Membrane</keyword>
<sequence>MYEESSWYSFVPDLTGKKATAANPAKGHKRKESLLQQPNGTHTVVHQPPSLTDILEKDDDSPPEPTVARRASSFSNLRHLSTSSSDDAPTPPGTSRVKTSGDRNWDALDIPTSKRRDELAILPVLDTSTDQLLQESRRGYSLYRDQLSLAENHLDSLIQDANKSLALLTTLSTSFKSVEAQTSSFQARCDTLLKDQARLEKLANEVGTSLYYYAYLENVSRRLNAPGAGRLAEHHDLAEVLDDLESCIDFMTKHSTYRDAESYLARYQSLLTKALHLLEVGFSKHLETVSQDISRQLGSTQSESTLYALAYGRFEEMILESYSLIPNVCKVIRKAYDEEGNPRSGTASDIYTNTANNIFHSYLSTRDRDLRLSVQREIEAFEKEAKTPALESACRTFTKQCFERAYNEGNLFTKIFSITALPSTSPESAFQALRSSQRWLITPANLKPLATSLQTALQPPTDLTKICNFVGWLTHEYLISEYYEEDESPFTSQCRQYTASLLSEHLWAFTDNAFEAETTKSIARAEISVESAGVHPVLKRAIELLAMFDQCMPKERCQQDSPVVFRIVRETIHILQRVESKIKSTKSSPIDPDLFTIKNLLVLKNELVSLEIGDIRSQASSSMQHFTRIWETMSPGNWLGFFTNIVGGTLWSPARSPAPAVTAKTLTVEDMSEQLDELLRQSIYAFTRRWAAQMNDASSGGRAGGRSLGKIQTELGQKLREVFSEQPEVVGKLMEAIEINAQALKDAEAEKKGIRRY</sequence>
<organism evidence="12 13">
    <name type="scientific">Pseudallescheria apiosperma</name>
    <name type="common">Scedosporium apiospermum</name>
    <dbReference type="NCBI Taxonomy" id="563466"/>
    <lineage>
        <taxon>Eukaryota</taxon>
        <taxon>Fungi</taxon>
        <taxon>Dikarya</taxon>
        <taxon>Ascomycota</taxon>
        <taxon>Pezizomycotina</taxon>
        <taxon>Sordariomycetes</taxon>
        <taxon>Hypocreomycetidae</taxon>
        <taxon>Microascales</taxon>
        <taxon>Microascaceae</taxon>
        <taxon>Scedosporium</taxon>
    </lineage>
</organism>
<evidence type="ECO:0000259" key="10">
    <source>
        <dbReference type="Pfam" id="PF04136"/>
    </source>
</evidence>
<evidence type="ECO:0000256" key="3">
    <source>
        <dbReference type="ARBA" id="ARBA00020976"/>
    </source>
</evidence>
<dbReference type="GO" id="GO:0007030">
    <property type="term" value="P:Golgi organization"/>
    <property type="evidence" value="ECO:0007669"/>
    <property type="project" value="TreeGrafter"/>
</dbReference>
<evidence type="ECO:0000256" key="6">
    <source>
        <dbReference type="ARBA" id="ARBA00023034"/>
    </source>
</evidence>
<dbReference type="GeneID" id="27728216"/>